<name>A0A426SAZ9_9ACTN</name>
<sequence length="62" mass="6370">MCGVGVTRRLSTTISSRSLRAGGRCGGIETGTGGGVLAAAFAMVFRTAGRSEVTYATRPRFS</sequence>
<dbReference type="AlphaFoldDB" id="A0A426SAZ9"/>
<evidence type="ECO:0000313" key="2">
    <source>
        <dbReference type="Proteomes" id="UP000276379"/>
    </source>
</evidence>
<keyword evidence="2" id="KW-1185">Reference proteome</keyword>
<organism evidence="1 2">
    <name type="scientific">Streptomyces griseofuscus</name>
    <dbReference type="NCBI Taxonomy" id="146922"/>
    <lineage>
        <taxon>Bacteria</taxon>
        <taxon>Bacillati</taxon>
        <taxon>Actinomycetota</taxon>
        <taxon>Actinomycetes</taxon>
        <taxon>Kitasatosporales</taxon>
        <taxon>Streptomycetaceae</taxon>
        <taxon>Streptomyces</taxon>
    </lineage>
</organism>
<protein>
    <submittedName>
        <fullName evidence="1">Uncharacterized protein</fullName>
    </submittedName>
</protein>
<proteinExistence type="predicted"/>
<dbReference type="EMBL" id="PDES01000003">
    <property type="protein sequence ID" value="RRQ87803.1"/>
    <property type="molecule type" value="Genomic_DNA"/>
</dbReference>
<accession>A0A426SAZ9</accession>
<dbReference type="Proteomes" id="UP000276379">
    <property type="component" value="Unassembled WGS sequence"/>
</dbReference>
<reference evidence="1 2" key="1">
    <citation type="submission" date="2017-10" db="EMBL/GenBank/DDBJ databases">
        <title>Draft genome of actinobacteria isolated from guarana (Paullinia cupana (Mart.) Ducke.</title>
        <authorList>
            <person name="Siqueira K.A."/>
            <person name="Liotti R.G."/>
            <person name="Mendes T.A."/>
            <person name="Soares M.A."/>
        </authorList>
    </citation>
    <scope>NUCLEOTIDE SEQUENCE [LARGE SCALE GENOMIC DNA]</scope>
    <source>
        <strain evidence="1 2">199</strain>
    </source>
</reference>
<comment type="caution">
    <text evidence="1">The sequence shown here is derived from an EMBL/GenBank/DDBJ whole genome shotgun (WGS) entry which is preliminary data.</text>
</comment>
<gene>
    <name evidence="1" type="ORF">CQW44_07185</name>
</gene>
<evidence type="ECO:0000313" key="1">
    <source>
        <dbReference type="EMBL" id="RRQ87803.1"/>
    </source>
</evidence>